<feature type="compositionally biased region" description="Low complexity" evidence="3">
    <location>
        <begin position="667"/>
        <end position="684"/>
    </location>
</feature>
<dbReference type="CDD" id="cd00161">
    <property type="entry name" value="beta-trefoil_Ricin-like"/>
    <property type="match status" value="1"/>
</dbReference>
<reference evidence="6 7" key="1">
    <citation type="submission" date="2023-07" db="EMBL/GenBank/DDBJ databases">
        <title>Sequencing the genomes of 1000 actinobacteria strains.</title>
        <authorList>
            <person name="Klenk H.-P."/>
        </authorList>
    </citation>
    <scope>NUCLEOTIDE SEQUENCE [LARGE SCALE GENOMIC DNA]</scope>
    <source>
        <strain evidence="6 7">DSM 44711</strain>
    </source>
</reference>
<dbReference type="Pfam" id="PF00041">
    <property type="entry name" value="fn3"/>
    <property type="match status" value="1"/>
</dbReference>
<dbReference type="PROSITE" id="PS50853">
    <property type="entry name" value="FN3"/>
    <property type="match status" value="1"/>
</dbReference>
<comment type="caution">
    <text evidence="6">The sequence shown here is derived from an EMBL/GenBank/DDBJ whole genome shotgun (WGS) entry which is preliminary data.</text>
</comment>
<keyword evidence="2" id="KW-0119">Carbohydrate metabolism</keyword>
<dbReference type="GO" id="GO:0000272">
    <property type="term" value="P:polysaccharide catabolic process"/>
    <property type="evidence" value="ECO:0007669"/>
    <property type="project" value="UniProtKB-KW"/>
</dbReference>
<evidence type="ECO:0000256" key="2">
    <source>
        <dbReference type="ARBA" id="ARBA00023326"/>
    </source>
</evidence>
<dbReference type="SUPFAM" id="SSF49265">
    <property type="entry name" value="Fibronectin type III"/>
    <property type="match status" value="1"/>
</dbReference>
<feature type="region of interest" description="Disordered" evidence="3">
    <location>
        <begin position="157"/>
        <end position="182"/>
    </location>
</feature>
<keyword evidence="2" id="KW-0624">Polysaccharide degradation</keyword>
<feature type="compositionally biased region" description="Pro residues" evidence="3">
    <location>
        <begin position="685"/>
        <end position="694"/>
    </location>
</feature>
<dbReference type="InterPro" id="IPR036116">
    <property type="entry name" value="FN3_sf"/>
</dbReference>
<evidence type="ECO:0000313" key="6">
    <source>
        <dbReference type="EMBL" id="MDR7325728.1"/>
    </source>
</evidence>
<feature type="compositionally biased region" description="Low complexity" evidence="3">
    <location>
        <begin position="588"/>
        <end position="597"/>
    </location>
</feature>
<dbReference type="EMBL" id="JAVDYC010000001">
    <property type="protein sequence ID" value="MDR7325728.1"/>
    <property type="molecule type" value="Genomic_DNA"/>
</dbReference>
<proteinExistence type="predicted"/>
<dbReference type="Gene3D" id="2.60.40.10">
    <property type="entry name" value="Immunoglobulins"/>
    <property type="match status" value="1"/>
</dbReference>
<keyword evidence="4" id="KW-1133">Transmembrane helix</keyword>
<dbReference type="SUPFAM" id="SSF50370">
    <property type="entry name" value="Ricin B-like lectins"/>
    <property type="match status" value="1"/>
</dbReference>
<keyword evidence="4" id="KW-0812">Transmembrane</keyword>
<feature type="transmembrane region" description="Helical" evidence="4">
    <location>
        <begin position="198"/>
        <end position="218"/>
    </location>
</feature>
<dbReference type="RefSeq" id="WP_310420690.1">
    <property type="nucleotide sequence ID" value="NZ_JAVDYC010000001.1"/>
</dbReference>
<dbReference type="SMART" id="SM00060">
    <property type="entry name" value="FN3"/>
    <property type="match status" value="1"/>
</dbReference>
<dbReference type="Gene3D" id="2.80.10.50">
    <property type="match status" value="1"/>
</dbReference>
<dbReference type="Proteomes" id="UP001183629">
    <property type="component" value="Unassembled WGS sequence"/>
</dbReference>
<name>A0AAE3ZTD6_9ACTN</name>
<dbReference type="InterPro" id="IPR003961">
    <property type="entry name" value="FN3_dom"/>
</dbReference>
<accession>A0AAE3ZTD6</accession>
<dbReference type="AlphaFoldDB" id="A0AAE3ZTD6"/>
<evidence type="ECO:0000256" key="4">
    <source>
        <dbReference type="SAM" id="Phobius"/>
    </source>
</evidence>
<keyword evidence="7" id="KW-1185">Reference proteome</keyword>
<feature type="domain" description="Fibronectin type-III" evidence="5">
    <location>
        <begin position="708"/>
        <end position="786"/>
    </location>
</feature>
<feature type="region of interest" description="Disordered" evidence="3">
    <location>
        <begin position="24"/>
        <end position="47"/>
    </location>
</feature>
<organism evidence="6 7">
    <name type="scientific">Catenuloplanes niger</name>
    <dbReference type="NCBI Taxonomy" id="587534"/>
    <lineage>
        <taxon>Bacteria</taxon>
        <taxon>Bacillati</taxon>
        <taxon>Actinomycetota</taxon>
        <taxon>Actinomycetes</taxon>
        <taxon>Micromonosporales</taxon>
        <taxon>Micromonosporaceae</taxon>
        <taxon>Catenuloplanes</taxon>
    </lineage>
</organism>
<dbReference type="InterPro" id="IPR035992">
    <property type="entry name" value="Ricin_B-like_lectins"/>
</dbReference>
<dbReference type="InterPro" id="IPR013783">
    <property type="entry name" value="Ig-like_fold"/>
</dbReference>
<keyword evidence="1" id="KW-0378">Hydrolase</keyword>
<feature type="region of interest" description="Disordered" evidence="3">
    <location>
        <begin position="107"/>
        <end position="128"/>
    </location>
</feature>
<gene>
    <name evidence="6" type="ORF">J2S44_005978</name>
</gene>
<feature type="compositionally biased region" description="Acidic residues" evidence="3">
    <location>
        <begin position="633"/>
        <end position="648"/>
    </location>
</feature>
<dbReference type="PROSITE" id="PS50231">
    <property type="entry name" value="RICIN_B_LECTIN"/>
    <property type="match status" value="1"/>
</dbReference>
<dbReference type="CDD" id="cd00063">
    <property type="entry name" value="FN3"/>
    <property type="match status" value="1"/>
</dbReference>
<evidence type="ECO:0000313" key="7">
    <source>
        <dbReference type="Proteomes" id="UP001183629"/>
    </source>
</evidence>
<dbReference type="Pfam" id="PF14200">
    <property type="entry name" value="RicinB_lectin_2"/>
    <property type="match status" value="1"/>
</dbReference>
<evidence type="ECO:0000256" key="3">
    <source>
        <dbReference type="SAM" id="MobiDB-lite"/>
    </source>
</evidence>
<feature type="region of interest" description="Disordered" evidence="3">
    <location>
        <begin position="588"/>
        <end position="715"/>
    </location>
</feature>
<sequence length="930" mass="97790">MSSHRELPRRRTATTRSFIRDLPASFASTSARHRRAGAPEPRRTGLSSGLARLSGIARLTGITRLSTVARRSGIARPDGVVARWDRVREIVTARAVPAITSLRGRLTTASAPAEPTEPRTPSAVRREGARRRAQELPAWASRTQLMRVQAIRRDRGGRVPAPVEPPASPRAAKRHGEVVRRTSAARDLPATVRFPRRINLATGAVVLGVLLLVLPALLTQWTPGISSLPGLVPIAALPASQPEDGLVYDGLTPASRNSLCIGAYEINDSEGVCSYGPDPAPPTFKVTQDVAPIAEGVPPLVEPVKDTRGVPDDADVVRDEGAVVPASSMPALVPDPASGDDAFTMGEDGVACEGDGYQGKRVQVLYAYPTDAVSRFSRYLPSIRRWAAEVDEIFAASAARTGGIRHVRYVTTPDCRVDVTEVQLPADRLDSFDVTLAGLRALGYDRTDRKYLIFADTNVYCGIGTVIRDPRADAGNLNNGGPSYARVDAGCWSAPMATHQLVHTLGGVADGAPNSSGLGHCVDDHDLMCYPDESGEEVRVDCGSPSGEALLDCGGDDYFNTDPEPGSYLTQNWNLANSEFLIREAAPAADPAPQRPADTVAPPRGNPSPSPRRSLAPTASPTPAPASPTPTSGEDDPEDPEDPEDTGGDDDKTPAAGQAPAGGQGAGAPASPSPSVTASAASPTPSLPAPPPAEPGLASEPPIGAPPPPGFLKIRDTTSTSTRVSWNASADAVHYTVAVNGQIIGVTAATRARIIGLTPGTEYSIQVLTNDGERFTDALAAKTSPAARPIMEGWFQLNNALTGGAAHLYGARSNESTPIVAQRAEGVTQQQWSLRRVGNAFQLISRVTEKCVVPLDGELAAGVPLVQVTCKEAADEQHWVVLPTDNGFTLRAAGANLVAGLGEQRYGGARVLSLQNPEGLLHQSWTALPG</sequence>
<protein>
    <recommendedName>
        <fullName evidence="5">Fibronectin type-III domain-containing protein</fullName>
    </recommendedName>
</protein>
<keyword evidence="4" id="KW-0472">Membrane</keyword>
<keyword evidence="1" id="KW-0326">Glycosidase</keyword>
<evidence type="ECO:0000256" key="1">
    <source>
        <dbReference type="ARBA" id="ARBA00023295"/>
    </source>
</evidence>
<dbReference type="GO" id="GO:0016798">
    <property type="term" value="F:hydrolase activity, acting on glycosyl bonds"/>
    <property type="evidence" value="ECO:0007669"/>
    <property type="project" value="UniProtKB-KW"/>
</dbReference>
<dbReference type="InterPro" id="IPR000772">
    <property type="entry name" value="Ricin_B_lectin"/>
</dbReference>
<evidence type="ECO:0000259" key="5">
    <source>
        <dbReference type="PROSITE" id="PS50853"/>
    </source>
</evidence>